<evidence type="ECO:0000256" key="1">
    <source>
        <dbReference type="SAM" id="MobiDB-lite"/>
    </source>
</evidence>
<feature type="region of interest" description="Disordered" evidence="1">
    <location>
        <begin position="1"/>
        <end position="33"/>
    </location>
</feature>
<evidence type="ECO:0000259" key="2">
    <source>
        <dbReference type="Pfam" id="PF03399"/>
    </source>
</evidence>
<dbReference type="GO" id="GO:0070390">
    <property type="term" value="C:transcription export complex 2"/>
    <property type="evidence" value="ECO:0007669"/>
    <property type="project" value="TreeGrafter"/>
</dbReference>
<dbReference type="Pfam" id="PF03399">
    <property type="entry name" value="SAC3_GANP"/>
    <property type="match status" value="1"/>
</dbReference>
<reference evidence="4" key="1">
    <citation type="submission" date="2022-11" db="UniProtKB">
        <authorList>
            <consortium name="WormBaseParasite"/>
        </authorList>
    </citation>
    <scope>IDENTIFICATION</scope>
</reference>
<dbReference type="Gene3D" id="1.25.40.990">
    <property type="match status" value="1"/>
</dbReference>
<feature type="region of interest" description="Disordered" evidence="1">
    <location>
        <begin position="115"/>
        <end position="137"/>
    </location>
</feature>
<keyword evidence="3" id="KW-1185">Reference proteome</keyword>
<dbReference type="GO" id="GO:0006406">
    <property type="term" value="P:mRNA export from nucleus"/>
    <property type="evidence" value="ECO:0007669"/>
    <property type="project" value="TreeGrafter"/>
</dbReference>
<feature type="region of interest" description="Disordered" evidence="1">
    <location>
        <begin position="52"/>
        <end position="86"/>
    </location>
</feature>
<proteinExistence type="predicted"/>
<evidence type="ECO:0000313" key="4">
    <source>
        <dbReference type="WBParaSite" id="PgB01_g001_t03"/>
    </source>
</evidence>
<feature type="domain" description="SAC3/GANP/THP3 conserved" evidence="2">
    <location>
        <begin position="263"/>
        <end position="559"/>
    </location>
</feature>
<dbReference type="PANTHER" id="PTHR12436">
    <property type="entry name" value="80 KDA MCM3-ASSOCIATED PROTEIN"/>
    <property type="match status" value="1"/>
</dbReference>
<protein>
    <submittedName>
        <fullName evidence="4">SAC3/GANP/THP3 conserved domain-containing protein</fullName>
    </submittedName>
</protein>
<dbReference type="Proteomes" id="UP000887569">
    <property type="component" value="Unplaced"/>
</dbReference>
<name>A0A914ZI70_PARUN</name>
<accession>A0A914ZI70</accession>
<organism evidence="3 4">
    <name type="scientific">Parascaris univalens</name>
    <name type="common">Nematode worm</name>
    <dbReference type="NCBI Taxonomy" id="6257"/>
    <lineage>
        <taxon>Eukaryota</taxon>
        <taxon>Metazoa</taxon>
        <taxon>Ecdysozoa</taxon>
        <taxon>Nematoda</taxon>
        <taxon>Chromadorea</taxon>
        <taxon>Rhabditida</taxon>
        <taxon>Spirurina</taxon>
        <taxon>Ascaridomorpha</taxon>
        <taxon>Ascaridoidea</taxon>
        <taxon>Ascarididae</taxon>
        <taxon>Parascaris</taxon>
    </lineage>
</organism>
<dbReference type="InterPro" id="IPR045107">
    <property type="entry name" value="SAC3/GANP/THP3"/>
</dbReference>
<feature type="compositionally biased region" description="Polar residues" evidence="1">
    <location>
        <begin position="71"/>
        <end position="86"/>
    </location>
</feature>
<dbReference type="PANTHER" id="PTHR12436:SF3">
    <property type="entry name" value="GERMINAL-CENTER ASSOCIATED NUCLEAR PROTEIN"/>
    <property type="match status" value="1"/>
</dbReference>
<dbReference type="AlphaFoldDB" id="A0A914ZI70"/>
<evidence type="ECO:0000313" key="3">
    <source>
        <dbReference type="Proteomes" id="UP000887569"/>
    </source>
</evidence>
<dbReference type="InterPro" id="IPR005062">
    <property type="entry name" value="SAC3/GANP/THP3_conserved"/>
</dbReference>
<dbReference type="WBParaSite" id="PgB01_g001_t03">
    <property type="protein sequence ID" value="PgB01_g001_t03"/>
    <property type="gene ID" value="PgB01_g001"/>
</dbReference>
<dbReference type="GO" id="GO:0005737">
    <property type="term" value="C:cytoplasm"/>
    <property type="evidence" value="ECO:0007669"/>
    <property type="project" value="TreeGrafter"/>
</dbReference>
<sequence>STGFYVLPESLQPRKPPSLLGSQSPRVVPAEAATRPFHLATSRRSPLILSHPPAIHIPRRKPPSYKDFDKPSSSQLQSDGTSQQRFLSSIRRPLIRNTVDANRRETVNRAAIMVRRRSSTQGASSTTNRSPPSKLETAKRLAISRAGTLRSGVDNRFTRLNQKPKMKNSEKSENEKQIVGGVSMRMTSKLHPTSEAKKGPPTKTISSKSEVAHQLKRLVGQICEDDYERYRLLDERDKIMSKGRMKTADVENALVTQGTCADMCPEKERYQRVVQKRMSPYECDANGVMVHELTVKDYSRSAADQEEPLPHELRPSHVLQRTMNYLISRIAENIPSREEDLAQWYDFLWNRTRAIRKDLTQQMMINETAVALIEQCARLHIFTAHRLCELGLNEFDQKMNTENLAKSLQSLRYLYDDLAKRGSHCEFEAEFRAYDVLLNLNDCNILREVLTYRRDIRESSEMRLALRLFSCVQSGNYVRFFRILKEKATYLQCCICHRYFAGVRARALYVLTSSAHESQKFGSMILRSTKTNRYPVRKLTELLGFDDISSATAVLCLYGVYPDREDMFEEENVILSKTNFYSPDEQVPPKMHSWIEAKRGSSTITEVLSGGRCLKVDISKATVSFDESGAYVCDPVVNTFLAEAGVETMKQDADVAASFTFTLPKARFQADTTRDLEHMSEPALSIRQENVFGNELKSSMKDETENTAPSVAAGRGFNGFGDELNRAKLAVPAATGFKVSLGKARFQPVASFGMQKQWIKREVDEEEAECSKQKSAKEALLNTAAEDIFFGIVDDFLRPRCQEVLMSLKILHRHKLALEAAKKQKEALRELGRIILEKLLDEVIIAVVDESTRKQIRIGQRAHNKAALEALLVILCDRLLGEVLNAEINALCALSMKENVFDVRNRLQQIAERLDKLWLKRFFDLWRNRVIHKREIERRQYEVLAAFPTVLPAHSLLRIRGTAAFESRPLAQDFSSILIEQKIHTFQQERIMRITKRAFEHWRRWTCLQIERNEFVEAFARRPMMHLRKRRYSCIGSRQSDPFGLKAALTNEADEQRRRFGPRLCDLESLNVCPPVRLSYPSYPFTSTPKTDSFWASSAPKSMGSSLSCISQIGTPL</sequence>
<feature type="compositionally biased region" description="Polar residues" evidence="1">
    <location>
        <begin position="119"/>
        <end position="131"/>
    </location>
</feature>